<dbReference type="InterPro" id="IPR013453">
    <property type="entry name" value="XylA_actinobac"/>
</dbReference>
<evidence type="ECO:0000256" key="3">
    <source>
        <dbReference type="ARBA" id="ARBA00011881"/>
    </source>
</evidence>
<evidence type="ECO:0000313" key="16">
    <source>
        <dbReference type="EMBL" id="WIM97542.1"/>
    </source>
</evidence>
<dbReference type="InterPro" id="IPR013022">
    <property type="entry name" value="Xyl_isomerase-like_TIM-brl"/>
</dbReference>
<keyword evidence="8 12" id="KW-0479">Metal-binding</keyword>
<accession>A0ABY8WL05</accession>
<dbReference type="PRINTS" id="PR00688">
    <property type="entry name" value="XYLOSISMRASE"/>
</dbReference>
<sequence length="394" mass="43442">MSVQATRDDKFSFGLWTVGWQARDPFGDATRPAIDPVETVHKLAEIGAYGVTFHDDDLVPFGADAQTRDGIVAGFKKALDETGLIVPMVTTNLFTHPVFKDGGFTSNDRNVRRYALRKVLRQMDLGAELGAKTLVLWGGREGAEYDSAKDVKAALDRYREALNLLAQYSEDRGYGFRFAIEPKPNEPRGDILLPTAGHAIAFTQELERPELFGINPEVGHEQMSNLNFTQGIAQALWHGKLFHIDLNGQHGPKYDQDLVFGHGDLLNAFSLVDLLENGLDGGRAYDGPRHFDYKPSRTEDLDGVWESAKANIRMYLLLKERAKAFRADPEVQAALAASKVAELSTPTLNAGESYADLLADRSAFEDFDADAVGAQGYGFVKLNQLAIEHLLGAR</sequence>
<evidence type="ECO:0000256" key="9">
    <source>
        <dbReference type="ARBA" id="ARBA00023235"/>
    </source>
</evidence>
<evidence type="ECO:0000256" key="14">
    <source>
        <dbReference type="RuleBase" id="RU000610"/>
    </source>
</evidence>
<feature type="active site" evidence="12">
    <location>
        <position position="54"/>
    </location>
</feature>
<dbReference type="NCBIfam" id="TIGR02631">
    <property type="entry name" value="xylA_Arthro"/>
    <property type="match status" value="1"/>
</dbReference>
<dbReference type="RefSeq" id="WP_284918942.1">
    <property type="nucleotide sequence ID" value="NZ_CP126980.1"/>
</dbReference>
<dbReference type="InterPro" id="IPR001998">
    <property type="entry name" value="Xylose_isomerase"/>
</dbReference>
<keyword evidence="7 12" id="KW-0859">Xylose metabolism</keyword>
<keyword evidence="10 12" id="KW-0119">Carbohydrate metabolism</keyword>
<dbReference type="PROSITE" id="PS51415">
    <property type="entry name" value="XYLOSE_ISOMERASE"/>
    <property type="match status" value="1"/>
</dbReference>
<dbReference type="Pfam" id="PF01261">
    <property type="entry name" value="AP_endonuc_2"/>
    <property type="match status" value="1"/>
</dbReference>
<evidence type="ECO:0000256" key="13">
    <source>
        <dbReference type="RuleBase" id="RU000609"/>
    </source>
</evidence>
<dbReference type="PANTHER" id="PTHR48408">
    <property type="match status" value="1"/>
</dbReference>
<feature type="binding site" evidence="12">
    <location>
        <position position="217"/>
    </location>
    <ligand>
        <name>Mg(2+)</name>
        <dbReference type="ChEBI" id="CHEBI:18420"/>
        <label>2</label>
    </ligand>
</feature>
<evidence type="ECO:0000313" key="17">
    <source>
        <dbReference type="Proteomes" id="UP001240150"/>
    </source>
</evidence>
<evidence type="ECO:0000259" key="15">
    <source>
        <dbReference type="Pfam" id="PF01261"/>
    </source>
</evidence>
<feature type="binding site" evidence="12">
    <location>
        <position position="292"/>
    </location>
    <ligand>
        <name>Mg(2+)</name>
        <dbReference type="ChEBI" id="CHEBI:18420"/>
        <label>1</label>
    </ligand>
</feature>
<protein>
    <recommendedName>
        <fullName evidence="5 12">Xylose isomerase</fullName>
        <ecNumber evidence="4 12">5.3.1.5</ecNumber>
    </recommendedName>
</protein>
<dbReference type="GO" id="GO:0009045">
    <property type="term" value="F:xylose isomerase activity"/>
    <property type="evidence" value="ECO:0007669"/>
    <property type="project" value="UniProtKB-EC"/>
</dbReference>
<dbReference type="InterPro" id="IPR036237">
    <property type="entry name" value="Xyl_isomerase-like_sf"/>
</dbReference>
<evidence type="ECO:0000256" key="11">
    <source>
        <dbReference type="ARBA" id="ARBA00033659"/>
    </source>
</evidence>
<dbReference type="HAMAP" id="MF_00455">
    <property type="entry name" value="Xylose_isom_A"/>
    <property type="match status" value="1"/>
</dbReference>
<comment type="catalytic activity">
    <reaction evidence="11 12 13">
        <text>alpha-D-xylose = alpha-D-xylulofuranose</text>
        <dbReference type="Rhea" id="RHEA:22816"/>
        <dbReference type="ChEBI" id="CHEBI:28518"/>
        <dbReference type="ChEBI" id="CHEBI:188998"/>
        <dbReference type="EC" id="5.3.1.5"/>
    </reaction>
</comment>
<keyword evidence="9 12" id="KW-0413">Isomerase</keyword>
<evidence type="ECO:0000256" key="6">
    <source>
        <dbReference type="ARBA" id="ARBA00022490"/>
    </source>
</evidence>
<gene>
    <name evidence="12 16" type="primary">xylA</name>
    <name evidence="16" type="ORF">ACTOB_001071</name>
</gene>
<dbReference type="PANTHER" id="PTHR48408:SF1">
    <property type="entry name" value="XYLOSE ISOMERASE"/>
    <property type="match status" value="1"/>
</dbReference>
<evidence type="ECO:0000256" key="7">
    <source>
        <dbReference type="ARBA" id="ARBA00022629"/>
    </source>
</evidence>
<feature type="binding site" evidence="12">
    <location>
        <position position="245"/>
    </location>
    <ligand>
        <name>Mg(2+)</name>
        <dbReference type="ChEBI" id="CHEBI:18420"/>
        <label>1</label>
    </ligand>
</feature>
<keyword evidence="17" id="KW-1185">Reference proteome</keyword>
<evidence type="ECO:0000256" key="2">
    <source>
        <dbReference type="ARBA" id="ARBA00005765"/>
    </source>
</evidence>
<evidence type="ECO:0000256" key="12">
    <source>
        <dbReference type="HAMAP-Rule" id="MF_00455"/>
    </source>
</evidence>
<comment type="subunit">
    <text evidence="3 12 14">Homotetramer.</text>
</comment>
<evidence type="ECO:0000256" key="8">
    <source>
        <dbReference type="ARBA" id="ARBA00022723"/>
    </source>
</evidence>
<evidence type="ECO:0000256" key="4">
    <source>
        <dbReference type="ARBA" id="ARBA00011958"/>
    </source>
</evidence>
<dbReference type="SUPFAM" id="SSF51658">
    <property type="entry name" value="Xylose isomerase-like"/>
    <property type="match status" value="1"/>
</dbReference>
<dbReference type="Gene3D" id="3.20.20.150">
    <property type="entry name" value="Divalent-metal-dependent TIM barrel enzymes"/>
    <property type="match status" value="1"/>
</dbReference>
<comment type="subcellular location">
    <subcellularLocation>
        <location evidence="1 12 14">Cytoplasm</location>
    </subcellularLocation>
</comment>
<feature type="active site" evidence="12">
    <location>
        <position position="57"/>
    </location>
</feature>
<reference evidence="16 17" key="1">
    <citation type="submission" date="2023-06" db="EMBL/GenBank/DDBJ databases">
        <authorList>
            <person name="Yushchuk O."/>
            <person name="Binda E."/>
            <person name="Ruckert-Reed C."/>
            <person name="Fedorenko V."/>
            <person name="Kalinowski J."/>
            <person name="Marinelli F."/>
        </authorList>
    </citation>
    <scope>NUCLEOTIDE SEQUENCE [LARGE SCALE GENOMIC DNA]</scope>
    <source>
        <strain evidence="16 17">NRRL 3884</strain>
    </source>
</reference>
<keyword evidence="6 12" id="KW-0963">Cytoplasm</keyword>
<feature type="binding site" evidence="12">
    <location>
        <position position="181"/>
    </location>
    <ligand>
        <name>Mg(2+)</name>
        <dbReference type="ChEBI" id="CHEBI:18420"/>
        <label>1</label>
    </ligand>
</feature>
<comment type="similarity">
    <text evidence="2 12 13">Belongs to the xylose isomerase family.</text>
</comment>
<comment type="cofactor">
    <cofactor evidence="12">
        <name>Mg(2+)</name>
        <dbReference type="ChEBI" id="CHEBI:18420"/>
    </cofactor>
    <text evidence="12">Binds 2 magnesium ions per subunit.</text>
</comment>
<proteinExistence type="inferred from homology"/>
<organism evidence="16 17">
    <name type="scientific">Actinoplanes oblitus</name>
    <dbReference type="NCBI Taxonomy" id="3040509"/>
    <lineage>
        <taxon>Bacteria</taxon>
        <taxon>Bacillati</taxon>
        <taxon>Actinomycetota</taxon>
        <taxon>Actinomycetes</taxon>
        <taxon>Micromonosporales</taxon>
        <taxon>Micromonosporaceae</taxon>
        <taxon>Actinoplanes</taxon>
    </lineage>
</organism>
<keyword evidence="12" id="KW-0460">Magnesium</keyword>
<name>A0ABY8WL05_9ACTN</name>
<feature type="binding site" evidence="12">
    <location>
        <position position="220"/>
    </location>
    <ligand>
        <name>Mg(2+)</name>
        <dbReference type="ChEBI" id="CHEBI:18420"/>
        <label>2</label>
    </ligand>
</feature>
<comment type="caution">
    <text evidence="12">Lacks conserved residue(s) required for the propagation of feature annotation.</text>
</comment>
<feature type="domain" description="Xylose isomerase-like TIM barrel" evidence="15">
    <location>
        <begin position="41"/>
        <end position="276"/>
    </location>
</feature>
<feature type="binding site" evidence="12">
    <location>
        <position position="217"/>
    </location>
    <ligand>
        <name>Mg(2+)</name>
        <dbReference type="ChEBI" id="CHEBI:18420"/>
        <label>1</label>
    </ligand>
</feature>
<evidence type="ECO:0000256" key="5">
    <source>
        <dbReference type="ARBA" id="ARBA00018232"/>
    </source>
</evidence>
<dbReference type="EMBL" id="CP126980">
    <property type="protein sequence ID" value="WIM97542.1"/>
    <property type="molecule type" value="Genomic_DNA"/>
</dbReference>
<evidence type="ECO:0000256" key="10">
    <source>
        <dbReference type="ARBA" id="ARBA00023277"/>
    </source>
</evidence>
<evidence type="ECO:0000256" key="1">
    <source>
        <dbReference type="ARBA" id="ARBA00004496"/>
    </source>
</evidence>
<dbReference type="Proteomes" id="UP001240150">
    <property type="component" value="Chromosome"/>
</dbReference>
<dbReference type="EC" id="5.3.1.5" evidence="4 12"/>